<evidence type="ECO:0000256" key="5">
    <source>
        <dbReference type="ARBA" id="ARBA00022525"/>
    </source>
</evidence>
<keyword evidence="9 14" id="KW-0732">Signal</keyword>
<organism evidence="16 17">
    <name type="scientific">Gambusia affinis</name>
    <name type="common">Western mosquitofish</name>
    <name type="synonym">Heterandria affinis</name>
    <dbReference type="NCBI Taxonomy" id="33528"/>
    <lineage>
        <taxon>Eukaryota</taxon>
        <taxon>Metazoa</taxon>
        <taxon>Chordata</taxon>
        <taxon>Craniata</taxon>
        <taxon>Vertebrata</taxon>
        <taxon>Euteleostomi</taxon>
        <taxon>Actinopterygii</taxon>
        <taxon>Neopterygii</taxon>
        <taxon>Teleostei</taxon>
        <taxon>Neoteleostei</taxon>
        <taxon>Acanthomorphata</taxon>
        <taxon>Ovalentaria</taxon>
        <taxon>Atherinomorphae</taxon>
        <taxon>Cyprinodontiformes</taxon>
        <taxon>Poeciliidae</taxon>
        <taxon>Poeciliinae</taxon>
        <taxon>Gambusia</taxon>
    </lineage>
</organism>
<dbReference type="GO" id="GO:2000344">
    <property type="term" value="P:positive regulation of acrosome reaction"/>
    <property type="evidence" value="ECO:0007669"/>
    <property type="project" value="UniProtKB-UniRule"/>
</dbReference>
<dbReference type="InterPro" id="IPR055356">
    <property type="entry name" value="ZP-N"/>
</dbReference>
<dbReference type="GO" id="GO:0035805">
    <property type="term" value="C:egg coat"/>
    <property type="evidence" value="ECO:0007669"/>
    <property type="project" value="UniProtKB-SubCell"/>
</dbReference>
<evidence type="ECO:0000256" key="2">
    <source>
        <dbReference type="ARBA" id="ARBA00006735"/>
    </source>
</evidence>
<evidence type="ECO:0000259" key="15">
    <source>
        <dbReference type="PROSITE" id="PS51034"/>
    </source>
</evidence>
<dbReference type="PANTHER" id="PTHR11576">
    <property type="entry name" value="ZONA PELLUCIDA SPERM-BINDING PROTEIN 3"/>
    <property type="match status" value="1"/>
</dbReference>
<keyword evidence="5 14" id="KW-0964">Secreted</keyword>
<evidence type="ECO:0000256" key="8">
    <source>
        <dbReference type="ARBA" id="ARBA00022692"/>
    </source>
</evidence>
<dbReference type="Gene3D" id="2.60.40.4100">
    <property type="entry name" value="Zona pellucida, ZP-C domain"/>
    <property type="match status" value="1"/>
</dbReference>
<feature type="signal peptide" evidence="14">
    <location>
        <begin position="1"/>
        <end position="27"/>
    </location>
</feature>
<dbReference type="FunFam" id="2.60.40.3210:FF:000001">
    <property type="entry name" value="Zona pellucida sperm-binding protein 3"/>
    <property type="match status" value="1"/>
</dbReference>
<comment type="domain">
    <text evidence="14">The ZP domain is involved in the polymerization of the ZP proteins to form the zona pellucida.</text>
</comment>
<accession>A0A315V0Y8</accession>
<reference evidence="16 17" key="1">
    <citation type="journal article" date="2018" name="G3 (Bethesda)">
        <title>A High-Quality Reference Genome for the Invasive Mosquitofish Gambusia affinis Using a Chicago Library.</title>
        <authorList>
            <person name="Hoffberg S.L."/>
            <person name="Troendle N.J."/>
            <person name="Glenn T.C."/>
            <person name="Mahmud O."/>
            <person name="Louha S."/>
            <person name="Chalopin D."/>
            <person name="Bennetzen J.L."/>
            <person name="Mauricio R."/>
        </authorList>
    </citation>
    <scope>NUCLEOTIDE SEQUENCE [LARGE SCALE GENOMIC DNA]</scope>
    <source>
        <strain evidence="16">NE01/NJP1002.9</strain>
        <tissue evidence="16">Muscle</tissue>
    </source>
</reference>
<feature type="chain" id="PRO_5025714244" description="Zona pellucida sperm-binding protein 3" evidence="14">
    <location>
        <begin position="28"/>
        <end position="361"/>
    </location>
</feature>
<name>A0A315V0Y8_GAMAF</name>
<keyword evidence="7 14" id="KW-0165">Cleavage on pair of basic residues</keyword>
<keyword evidence="4 14" id="KW-1003">Cell membrane</keyword>
<keyword evidence="8" id="KW-0812">Transmembrane</keyword>
<proteinExistence type="inferred from homology"/>
<evidence type="ECO:0000256" key="6">
    <source>
        <dbReference type="ARBA" id="ARBA00022530"/>
    </source>
</evidence>
<evidence type="ECO:0000256" key="10">
    <source>
        <dbReference type="ARBA" id="ARBA00022989"/>
    </source>
</evidence>
<dbReference type="PROSITE" id="PS51034">
    <property type="entry name" value="ZP_2"/>
    <property type="match status" value="1"/>
</dbReference>
<dbReference type="PRINTS" id="PR00023">
    <property type="entry name" value="ZPELLUCIDA"/>
</dbReference>
<keyword evidence="12 14" id="KW-1015">Disulfide bond</keyword>
<dbReference type="InterPro" id="IPR001507">
    <property type="entry name" value="ZP_dom"/>
</dbReference>
<evidence type="ECO:0000256" key="9">
    <source>
        <dbReference type="ARBA" id="ARBA00022729"/>
    </source>
</evidence>
<keyword evidence="17" id="KW-1185">Reference proteome</keyword>
<dbReference type="GO" id="GO:0005886">
    <property type="term" value="C:plasma membrane"/>
    <property type="evidence" value="ECO:0007669"/>
    <property type="project" value="UniProtKB-SubCell"/>
</dbReference>
<evidence type="ECO:0000313" key="17">
    <source>
        <dbReference type="Proteomes" id="UP000250572"/>
    </source>
</evidence>
<feature type="domain" description="ZP" evidence="15">
    <location>
        <begin position="66"/>
        <end position="329"/>
    </location>
</feature>
<feature type="non-terminal residue" evidence="16">
    <location>
        <position position="1"/>
    </location>
</feature>
<comment type="similarity">
    <text evidence="2 14">Belongs to the ZP domain family. ZPC subfamily.</text>
</comment>
<comment type="caution">
    <text evidence="16">The sequence shown here is derived from an EMBL/GenBank/DDBJ whole genome shotgun (WGS) entry which is preliminary data.</text>
</comment>
<dbReference type="GO" id="GO:0007339">
    <property type="term" value="P:binding of sperm to zona pellucida"/>
    <property type="evidence" value="ECO:0007669"/>
    <property type="project" value="UniProtKB-UniRule"/>
</dbReference>
<keyword evidence="6 14" id="KW-0272">Extracellular matrix</keyword>
<comment type="function">
    <text evidence="14">Component of the zona pellucida, an extracellular matrix surrounding oocytes which mediates sperm binding, induction of the acrosome reaction and prevents post-fertilization polyspermy. The zona pellucida is composed of 3 to 4 glycoproteins, ZP1, ZP2, ZP3, and ZP4. ZP3 is essential for sperm binding and zona matrix formation.</text>
</comment>
<dbReference type="Gene3D" id="2.60.40.3210">
    <property type="entry name" value="Zona pellucida, ZP-N domain"/>
    <property type="match status" value="1"/>
</dbReference>
<evidence type="ECO:0000256" key="11">
    <source>
        <dbReference type="ARBA" id="ARBA00023136"/>
    </source>
</evidence>
<keyword evidence="10" id="KW-1133">Transmembrane helix</keyword>
<sequence>DKIIMGFAVFYVVLLLIVSLVFSVSDAIRTLKEGPMIDAEGREYKTVSLEDFSRPNPDIKTTVRVECTEVSMIIFIQANFYNNGRLVSPQELFLGDAKYWKNKQCQAVDAGDGEYIIEADLKDCGSKLMVTGNNLIYSNNLILSPAVGSLGITRATEAVVPVSCRYKRVHSVSSTVQQQPLSVSIFSKLPMGSSPFSLRLKTDDWSGEKYSNTVYLGDPLHLEVLYTGLEQRKLFINFCVATLTPDSTSVPRYCFIENYGCFVDARDGGVNSVFKPRSTTSSLQFQFDAFLFQDDLRNTVFVTCEVKATRQLWKSSPTNKVCNYINSSWKNVDGPDGVCQCCNDDVCDTLTLGPFIVIPRK</sequence>
<comment type="subcellular location">
    <subcellularLocation>
        <location evidence="1">Secreted</location>
        <location evidence="1">Extracellular space</location>
        <location evidence="1">Extracellular matrix</location>
    </subcellularLocation>
    <subcellularLocation>
        <location evidence="14">Zona pellucida</location>
    </subcellularLocation>
    <subcellularLocation>
        <location evidence="14">Cell membrane</location>
        <topology evidence="14">Single-pass type I membrane protein</topology>
    </subcellularLocation>
</comment>
<protein>
    <recommendedName>
        <fullName evidence="3 14">Zona pellucida sperm-binding protein 3</fullName>
    </recommendedName>
</protein>
<dbReference type="Pfam" id="PF23344">
    <property type="entry name" value="ZP-N"/>
    <property type="match status" value="1"/>
</dbReference>
<dbReference type="InterPro" id="IPR042235">
    <property type="entry name" value="ZP-C_dom"/>
</dbReference>
<dbReference type="STRING" id="33528.ENSGAFP00000025501"/>
<dbReference type="Pfam" id="PF00100">
    <property type="entry name" value="Zona_pellucida"/>
    <property type="match status" value="1"/>
</dbReference>
<dbReference type="GO" id="GO:0035803">
    <property type="term" value="P:egg coat formation"/>
    <property type="evidence" value="ECO:0007669"/>
    <property type="project" value="UniProtKB-UniRule"/>
</dbReference>
<evidence type="ECO:0000256" key="7">
    <source>
        <dbReference type="ARBA" id="ARBA00022685"/>
    </source>
</evidence>
<dbReference type="FunFam" id="2.60.40.4100:FF:000002">
    <property type="entry name" value="Zona pellucida sperm-binding protein 3"/>
    <property type="match status" value="1"/>
</dbReference>
<keyword evidence="13" id="KW-0325">Glycoprotein</keyword>
<dbReference type="PANTHER" id="PTHR11576:SF2">
    <property type="entry name" value="ZONA PELLUCIDA SPERM-BINDING PROTEIN 3"/>
    <property type="match status" value="1"/>
</dbReference>
<evidence type="ECO:0000256" key="12">
    <source>
        <dbReference type="ARBA" id="ARBA00023157"/>
    </source>
</evidence>
<comment type="PTM">
    <text evidence="14">Proteolytically cleaved before the transmembrane segment to yield the secreted ectodomain incorporated in the zona pellucida.</text>
</comment>
<evidence type="ECO:0000256" key="4">
    <source>
        <dbReference type="ARBA" id="ARBA00022475"/>
    </source>
</evidence>
<evidence type="ECO:0000256" key="13">
    <source>
        <dbReference type="ARBA" id="ARBA00023180"/>
    </source>
</evidence>
<evidence type="ECO:0000256" key="3">
    <source>
        <dbReference type="ARBA" id="ARBA00017980"/>
    </source>
</evidence>
<dbReference type="GO" id="GO:0035804">
    <property type="term" value="F:structural constituent of egg coat"/>
    <property type="evidence" value="ECO:0007669"/>
    <property type="project" value="UniProtKB-UniRule"/>
</dbReference>
<keyword evidence="11" id="KW-0472">Membrane</keyword>
<gene>
    <name evidence="16" type="ORF">CCH79_00010391</name>
</gene>
<dbReference type="EMBL" id="NHOQ01002371">
    <property type="protein sequence ID" value="PWA17253.1"/>
    <property type="molecule type" value="Genomic_DNA"/>
</dbReference>
<dbReference type="InterPro" id="IPR048290">
    <property type="entry name" value="ZP_chr"/>
</dbReference>
<evidence type="ECO:0000256" key="14">
    <source>
        <dbReference type="RuleBase" id="RU367066"/>
    </source>
</evidence>
<dbReference type="AlphaFoldDB" id="A0A315V0Y8"/>
<dbReference type="Proteomes" id="UP000250572">
    <property type="component" value="Unassembled WGS sequence"/>
</dbReference>
<evidence type="ECO:0000256" key="1">
    <source>
        <dbReference type="ARBA" id="ARBA00004498"/>
    </source>
</evidence>
<evidence type="ECO:0000313" key="16">
    <source>
        <dbReference type="EMBL" id="PWA17253.1"/>
    </source>
</evidence>
<dbReference type="InterPro" id="IPR055355">
    <property type="entry name" value="ZP-C"/>
</dbReference>
<dbReference type="GO" id="GO:0032190">
    <property type="term" value="F:acrosin binding"/>
    <property type="evidence" value="ECO:0007669"/>
    <property type="project" value="TreeGrafter"/>
</dbReference>
<dbReference type="SMART" id="SM00241">
    <property type="entry name" value="ZP"/>
    <property type="match status" value="1"/>
</dbReference>